<keyword evidence="1" id="KW-0472">Membrane</keyword>
<sequence length="174" mass="20076">MYLAQITKYMSVSLLILTFLNYFELLVLPTAYLMGFALSALTFTFIDLLDYNVAQSNDPFKFRRLKDILYFIAVSLFMVIPFLDINWEQSVLEKVNDMTVLLSVSIIFYVNSLKHKKMVSEQLDNIISTYMQEFLGSEEHKKIVEAAVQDGIKQVNIKDATFAAIEEYKNSHGE</sequence>
<keyword evidence="1" id="KW-1133">Transmembrane helix</keyword>
<evidence type="ECO:0000313" key="3">
    <source>
        <dbReference type="Proteomes" id="UP000078454"/>
    </source>
</evidence>
<dbReference type="OrthoDB" id="9907420at2"/>
<protein>
    <submittedName>
        <fullName evidence="2">Uncharacterized protein</fullName>
    </submittedName>
</protein>
<reference evidence="2 3" key="1">
    <citation type="submission" date="2016-05" db="EMBL/GenBank/DDBJ databases">
        <title>Paenibacillus sp. 1ZS3-15 nov., isolated from the rhizosphere soil.</title>
        <authorList>
            <person name="Zhang X.X."/>
            <person name="Zhang J."/>
        </authorList>
    </citation>
    <scope>NUCLEOTIDE SEQUENCE [LARGE SCALE GENOMIC DNA]</scope>
    <source>
        <strain evidence="2 3">1ZS3-15</strain>
    </source>
</reference>
<feature type="transmembrane region" description="Helical" evidence="1">
    <location>
        <begin position="65"/>
        <end position="83"/>
    </location>
</feature>
<dbReference type="AlphaFoldDB" id="A0A198ARF8"/>
<gene>
    <name evidence="2" type="ORF">A8708_25820</name>
</gene>
<dbReference type="Proteomes" id="UP000078454">
    <property type="component" value="Unassembled WGS sequence"/>
</dbReference>
<keyword evidence="3" id="KW-1185">Reference proteome</keyword>
<dbReference type="RefSeq" id="WP_068661814.1">
    <property type="nucleotide sequence ID" value="NZ_LYPB01000039.1"/>
</dbReference>
<keyword evidence="1" id="KW-0812">Transmembrane</keyword>
<name>A0A198ARF8_9BACL</name>
<evidence type="ECO:0000313" key="2">
    <source>
        <dbReference type="EMBL" id="OAS23581.1"/>
    </source>
</evidence>
<evidence type="ECO:0000256" key="1">
    <source>
        <dbReference type="SAM" id="Phobius"/>
    </source>
</evidence>
<accession>A0A198ARF8</accession>
<comment type="caution">
    <text evidence="2">The sequence shown here is derived from an EMBL/GenBank/DDBJ whole genome shotgun (WGS) entry which is preliminary data.</text>
</comment>
<dbReference type="EMBL" id="LYPB01000039">
    <property type="protein sequence ID" value="OAS23581.1"/>
    <property type="molecule type" value="Genomic_DNA"/>
</dbReference>
<organism evidence="2 3">
    <name type="scientific">Paenibacillus oryzisoli</name>
    <dbReference type="NCBI Taxonomy" id="1850517"/>
    <lineage>
        <taxon>Bacteria</taxon>
        <taxon>Bacillati</taxon>
        <taxon>Bacillota</taxon>
        <taxon>Bacilli</taxon>
        <taxon>Bacillales</taxon>
        <taxon>Paenibacillaceae</taxon>
        <taxon>Paenibacillus</taxon>
    </lineage>
</organism>
<proteinExistence type="predicted"/>
<feature type="transmembrane region" description="Helical" evidence="1">
    <location>
        <begin position="7"/>
        <end position="25"/>
    </location>
</feature>